<protein>
    <submittedName>
        <fullName evidence="2">DinB family protein</fullName>
    </submittedName>
</protein>
<proteinExistence type="predicted"/>
<accession>A0A3N2CQR8</accession>
<name>A0A3N2CQR8_9ACTN</name>
<evidence type="ECO:0000313" key="2">
    <source>
        <dbReference type="EMBL" id="ROR89870.1"/>
    </source>
</evidence>
<dbReference type="AlphaFoldDB" id="A0A3N2CQR8"/>
<dbReference type="SUPFAM" id="SSF109854">
    <property type="entry name" value="DinB/YfiT-like putative metalloenzymes"/>
    <property type="match status" value="1"/>
</dbReference>
<organism evidence="2 3">
    <name type="scientific">Nocardioides aurantiacus</name>
    <dbReference type="NCBI Taxonomy" id="86796"/>
    <lineage>
        <taxon>Bacteria</taxon>
        <taxon>Bacillati</taxon>
        <taxon>Actinomycetota</taxon>
        <taxon>Actinomycetes</taxon>
        <taxon>Propionibacteriales</taxon>
        <taxon>Nocardioidaceae</taxon>
        <taxon>Nocardioides</taxon>
    </lineage>
</organism>
<dbReference type="EMBL" id="RKHO01000001">
    <property type="protein sequence ID" value="ROR89870.1"/>
    <property type="molecule type" value="Genomic_DNA"/>
</dbReference>
<dbReference type="InterPro" id="IPR024775">
    <property type="entry name" value="DinB-like"/>
</dbReference>
<evidence type="ECO:0000313" key="3">
    <source>
        <dbReference type="Proteomes" id="UP000281738"/>
    </source>
</evidence>
<reference evidence="2 3" key="1">
    <citation type="submission" date="2018-11" db="EMBL/GenBank/DDBJ databases">
        <title>Sequencing the genomes of 1000 actinobacteria strains.</title>
        <authorList>
            <person name="Klenk H.-P."/>
        </authorList>
    </citation>
    <scope>NUCLEOTIDE SEQUENCE [LARGE SCALE GENOMIC DNA]</scope>
    <source>
        <strain evidence="2 3">DSM 12652</strain>
    </source>
</reference>
<gene>
    <name evidence="2" type="ORF">EDD33_0701</name>
</gene>
<dbReference type="Pfam" id="PF12867">
    <property type="entry name" value="DinB_2"/>
    <property type="match status" value="1"/>
</dbReference>
<dbReference type="InterPro" id="IPR034660">
    <property type="entry name" value="DinB/YfiT-like"/>
</dbReference>
<dbReference type="OrthoDB" id="5022306at2"/>
<evidence type="ECO:0000259" key="1">
    <source>
        <dbReference type="Pfam" id="PF12867"/>
    </source>
</evidence>
<sequence>MSTPTAPTTDWTRLLLEQLEWHWAHQLRPRLEGLSDEEYTWEPVPGCWSVRPRGRSSAPVQAGSGAFTIDFAFPEPEPSPVTTIAWRLGHVVVGALAVRNAAHFGGAPADYASWEYAGTATEALEQLDDAHDRWVRGVRTLDAQALAQPCGEEGFEHDPMAALVLHVHREVVHHGAEVCLLRDLHHARTRAERGQRLL</sequence>
<dbReference type="RefSeq" id="WP_123389123.1">
    <property type="nucleotide sequence ID" value="NZ_RKHO01000001.1"/>
</dbReference>
<keyword evidence="3" id="KW-1185">Reference proteome</keyword>
<dbReference type="Proteomes" id="UP000281738">
    <property type="component" value="Unassembled WGS sequence"/>
</dbReference>
<comment type="caution">
    <text evidence="2">The sequence shown here is derived from an EMBL/GenBank/DDBJ whole genome shotgun (WGS) entry which is preliminary data.</text>
</comment>
<feature type="domain" description="DinB-like" evidence="1">
    <location>
        <begin position="18"/>
        <end position="177"/>
    </location>
</feature>